<sequence length="130" mass="14378">MHTESKPAMTPHIFFRVHDKSSATYFDEDGFVAGDHQSWFRMLPPRNASEDQKLFNALGGHLDWSNRTASPFISAYADLETAVNSAIARANQGKRGVLSLLSTLKVVKTCGTGMCQKPQKKLDSGLSHRL</sequence>
<evidence type="ECO:0000313" key="3">
    <source>
        <dbReference type="Proteomes" id="UP001590951"/>
    </source>
</evidence>
<evidence type="ECO:0000313" key="2">
    <source>
        <dbReference type="EMBL" id="KAL2054239.1"/>
    </source>
</evidence>
<feature type="domain" description="DUF7587" evidence="1">
    <location>
        <begin position="10"/>
        <end position="105"/>
    </location>
</feature>
<gene>
    <name evidence="2" type="ORF">ABVK25_005380</name>
</gene>
<dbReference type="EMBL" id="JBHFEH010000016">
    <property type="protein sequence ID" value="KAL2054239.1"/>
    <property type="molecule type" value="Genomic_DNA"/>
</dbReference>
<organism evidence="2 3">
    <name type="scientific">Lepraria finkii</name>
    <dbReference type="NCBI Taxonomy" id="1340010"/>
    <lineage>
        <taxon>Eukaryota</taxon>
        <taxon>Fungi</taxon>
        <taxon>Dikarya</taxon>
        <taxon>Ascomycota</taxon>
        <taxon>Pezizomycotina</taxon>
        <taxon>Lecanoromycetes</taxon>
        <taxon>OSLEUM clade</taxon>
        <taxon>Lecanoromycetidae</taxon>
        <taxon>Lecanorales</taxon>
        <taxon>Lecanorineae</taxon>
        <taxon>Stereocaulaceae</taxon>
        <taxon>Lepraria</taxon>
    </lineage>
</organism>
<dbReference type="Proteomes" id="UP001590951">
    <property type="component" value="Unassembled WGS sequence"/>
</dbReference>
<name>A0ABR4B8R3_9LECA</name>
<dbReference type="InterPro" id="IPR056009">
    <property type="entry name" value="DUF7587"/>
</dbReference>
<reference evidence="2 3" key="1">
    <citation type="submission" date="2024-09" db="EMBL/GenBank/DDBJ databases">
        <title>Rethinking Asexuality: The Enigmatic Case of Functional Sexual Genes in Lepraria (Stereocaulaceae).</title>
        <authorList>
            <person name="Doellman M."/>
            <person name="Sun Y."/>
            <person name="Barcenas-Pena A."/>
            <person name="Lumbsch H.T."/>
            <person name="Grewe F."/>
        </authorList>
    </citation>
    <scope>NUCLEOTIDE SEQUENCE [LARGE SCALE GENOMIC DNA]</scope>
    <source>
        <strain evidence="2 3">Grewe 0041</strain>
    </source>
</reference>
<accession>A0ABR4B8R3</accession>
<comment type="caution">
    <text evidence="2">The sequence shown here is derived from an EMBL/GenBank/DDBJ whole genome shotgun (WGS) entry which is preliminary data.</text>
</comment>
<evidence type="ECO:0000259" key="1">
    <source>
        <dbReference type="Pfam" id="PF24494"/>
    </source>
</evidence>
<keyword evidence="3" id="KW-1185">Reference proteome</keyword>
<protein>
    <recommendedName>
        <fullName evidence="1">DUF7587 domain-containing protein</fullName>
    </recommendedName>
</protein>
<proteinExistence type="predicted"/>
<dbReference type="Pfam" id="PF24494">
    <property type="entry name" value="DUF7587"/>
    <property type="match status" value="1"/>
</dbReference>